<keyword evidence="2" id="KW-0285">Flavoprotein</keyword>
<accession>A0A2V5L152</accession>
<protein>
    <submittedName>
        <fullName evidence="7">Oxidoreductase</fullName>
    </submittedName>
</protein>
<name>A0A2V5L152_9MICC</name>
<evidence type="ECO:0000256" key="3">
    <source>
        <dbReference type="ARBA" id="ARBA00022643"/>
    </source>
</evidence>
<proteinExistence type="predicted"/>
<dbReference type="SUPFAM" id="SSF51395">
    <property type="entry name" value="FMN-linked oxidoreductases"/>
    <property type="match status" value="1"/>
</dbReference>
<evidence type="ECO:0000256" key="4">
    <source>
        <dbReference type="ARBA" id="ARBA00022857"/>
    </source>
</evidence>
<dbReference type="CDD" id="cd02932">
    <property type="entry name" value="OYE_YqiM_FMN"/>
    <property type="match status" value="1"/>
</dbReference>
<keyword evidence="4" id="KW-0521">NADP</keyword>
<keyword evidence="3" id="KW-0288">FMN</keyword>
<dbReference type="RefSeq" id="WP_110502899.1">
    <property type="nucleotide sequence ID" value="NZ_QJVD01000037.1"/>
</dbReference>
<dbReference type="GO" id="GO:0003959">
    <property type="term" value="F:NADPH dehydrogenase activity"/>
    <property type="evidence" value="ECO:0007669"/>
    <property type="project" value="InterPro"/>
</dbReference>
<evidence type="ECO:0000256" key="2">
    <source>
        <dbReference type="ARBA" id="ARBA00022630"/>
    </source>
</evidence>
<gene>
    <name evidence="7" type="ORF">CVV68_20715</name>
</gene>
<dbReference type="InterPro" id="IPR013785">
    <property type="entry name" value="Aldolase_TIM"/>
</dbReference>
<dbReference type="OrthoDB" id="3169239at2"/>
<dbReference type="InterPro" id="IPR001155">
    <property type="entry name" value="OxRdtase_FMN_N"/>
</dbReference>
<comment type="caution">
    <text evidence="7">The sequence shown here is derived from an EMBL/GenBank/DDBJ whole genome shotgun (WGS) entry which is preliminary data.</text>
</comment>
<keyword evidence="8" id="KW-1185">Reference proteome</keyword>
<evidence type="ECO:0000313" key="8">
    <source>
        <dbReference type="Proteomes" id="UP000247832"/>
    </source>
</evidence>
<organism evidence="7 8">
    <name type="scientific">Arthrobacter livingstonensis</name>
    <dbReference type="NCBI Taxonomy" id="670078"/>
    <lineage>
        <taxon>Bacteria</taxon>
        <taxon>Bacillati</taxon>
        <taxon>Actinomycetota</taxon>
        <taxon>Actinomycetes</taxon>
        <taxon>Micrococcales</taxon>
        <taxon>Micrococcaceae</taxon>
        <taxon>Arthrobacter</taxon>
    </lineage>
</organism>
<dbReference type="PANTHER" id="PTHR43303:SF4">
    <property type="entry name" value="NADPH DEHYDROGENASE C23G7.10C-RELATED"/>
    <property type="match status" value="1"/>
</dbReference>
<dbReference type="Gene3D" id="3.20.20.70">
    <property type="entry name" value="Aldolase class I"/>
    <property type="match status" value="1"/>
</dbReference>
<dbReference type="GO" id="GO:0050661">
    <property type="term" value="F:NADP binding"/>
    <property type="evidence" value="ECO:0007669"/>
    <property type="project" value="InterPro"/>
</dbReference>
<dbReference type="Proteomes" id="UP000247832">
    <property type="component" value="Unassembled WGS sequence"/>
</dbReference>
<dbReference type="InterPro" id="IPR044152">
    <property type="entry name" value="YqjM-like"/>
</dbReference>
<evidence type="ECO:0000256" key="5">
    <source>
        <dbReference type="ARBA" id="ARBA00023002"/>
    </source>
</evidence>
<dbReference type="EMBL" id="QJVD01000037">
    <property type="protein sequence ID" value="PYI64845.1"/>
    <property type="molecule type" value="Genomic_DNA"/>
</dbReference>
<sequence>MTSALFEPLTLRGLTVRNRLWVTPMCQYSAELQDGMPTDWHLVHLGSFARGGAGAVFTEATAVLPEGRISPQDLGLWNDAQGDEFARIVRFIHSQGAAAGIQLAHAGRKGSTFRTWDERRGSVPADDGGWPTVAPSAIAFSGYAEPAALTAAGIGEVTGAFAAAATRAIAAGFDLLEIHAAHGYLLHQFLSPLSNTRTDDYGGSLANRARALLETIDAVRAAVDDGVPLVVRFSATDWANGGWTLEDTQTVARWASERGADLADISSGGIVPAAHIPVGPGYQVPFATAVRTAAGIPTAAVGLIDEPHQAEQIVATGLADVVMVGRELLRDPNFALRAAASLGVSVDYAPKQYHRAPVEGSTA</sequence>
<dbReference type="Pfam" id="PF00724">
    <property type="entry name" value="Oxidored_FMN"/>
    <property type="match status" value="1"/>
</dbReference>
<reference evidence="7 8" key="1">
    <citation type="submission" date="2018-05" db="EMBL/GenBank/DDBJ databases">
        <title>Genetic diversity of glacier-inhabiting Cryobacterium bacteria in China and description of Cryobacterium mengkeensis sp. nov. and Arthrobacter glacialis sp. nov.</title>
        <authorList>
            <person name="Liu Q."/>
            <person name="Xin Y.-H."/>
        </authorList>
    </citation>
    <scope>NUCLEOTIDE SEQUENCE [LARGE SCALE GENOMIC DNA]</scope>
    <source>
        <strain evidence="7 8">LI2</strain>
    </source>
</reference>
<keyword evidence="5" id="KW-0560">Oxidoreductase</keyword>
<evidence type="ECO:0000313" key="7">
    <source>
        <dbReference type="EMBL" id="PYI64845.1"/>
    </source>
</evidence>
<feature type="domain" description="NADH:flavin oxidoreductase/NADH oxidase N-terminal" evidence="6">
    <location>
        <begin position="5"/>
        <end position="340"/>
    </location>
</feature>
<comment type="cofactor">
    <cofactor evidence="1">
        <name>FMN</name>
        <dbReference type="ChEBI" id="CHEBI:58210"/>
    </cofactor>
</comment>
<evidence type="ECO:0000259" key="6">
    <source>
        <dbReference type="Pfam" id="PF00724"/>
    </source>
</evidence>
<dbReference type="AlphaFoldDB" id="A0A2V5L152"/>
<dbReference type="GO" id="GO:0010181">
    <property type="term" value="F:FMN binding"/>
    <property type="evidence" value="ECO:0007669"/>
    <property type="project" value="InterPro"/>
</dbReference>
<evidence type="ECO:0000256" key="1">
    <source>
        <dbReference type="ARBA" id="ARBA00001917"/>
    </source>
</evidence>
<dbReference type="PANTHER" id="PTHR43303">
    <property type="entry name" value="NADPH DEHYDROGENASE C23G7.10C-RELATED"/>
    <property type="match status" value="1"/>
</dbReference>